<comment type="similarity">
    <text evidence="2">Belongs to the ST7 family.</text>
</comment>
<sequence>MAGFLSRCIEKIKSWIHWSWTYLLAVWVVLVVFVVYILRGPLKLSENFSYGEKYYLIRRTSQ</sequence>
<evidence type="ECO:0000256" key="4">
    <source>
        <dbReference type="ARBA" id="ARBA00022989"/>
    </source>
</evidence>
<protein>
    <submittedName>
        <fullName evidence="6">ST7-like protein</fullName>
    </submittedName>
</protein>
<dbReference type="GO" id="GO:0016020">
    <property type="term" value="C:membrane"/>
    <property type="evidence" value="ECO:0007669"/>
    <property type="project" value="UniProtKB-SubCell"/>
</dbReference>
<organism evidence="6">
    <name type="scientific">Magallana gigas</name>
    <name type="common">Pacific oyster</name>
    <name type="synonym">Crassostrea gigas</name>
    <dbReference type="NCBI Taxonomy" id="29159"/>
    <lineage>
        <taxon>Eukaryota</taxon>
        <taxon>Metazoa</taxon>
        <taxon>Spiralia</taxon>
        <taxon>Lophotrochozoa</taxon>
        <taxon>Mollusca</taxon>
        <taxon>Bivalvia</taxon>
        <taxon>Autobranchia</taxon>
        <taxon>Pteriomorphia</taxon>
        <taxon>Ostreida</taxon>
        <taxon>Ostreoidea</taxon>
        <taxon>Ostreidae</taxon>
        <taxon>Magallana</taxon>
    </lineage>
</organism>
<accession>K1QNC7</accession>
<dbReference type="InParanoid" id="K1QNC7"/>
<evidence type="ECO:0000313" key="6">
    <source>
        <dbReference type="EMBL" id="EKC32539.1"/>
    </source>
</evidence>
<dbReference type="AlphaFoldDB" id="K1QNC7"/>
<comment type="subcellular location">
    <subcellularLocation>
        <location evidence="1">Membrane</location>
        <topology evidence="1">Multi-pass membrane protein</topology>
    </subcellularLocation>
</comment>
<reference evidence="6" key="1">
    <citation type="journal article" date="2012" name="Nature">
        <title>The oyster genome reveals stress adaptation and complexity of shell formation.</title>
        <authorList>
            <person name="Zhang G."/>
            <person name="Fang X."/>
            <person name="Guo X."/>
            <person name="Li L."/>
            <person name="Luo R."/>
            <person name="Xu F."/>
            <person name="Yang P."/>
            <person name="Zhang L."/>
            <person name="Wang X."/>
            <person name="Qi H."/>
            <person name="Xiong Z."/>
            <person name="Que H."/>
            <person name="Xie Y."/>
            <person name="Holland P.W."/>
            <person name="Paps J."/>
            <person name="Zhu Y."/>
            <person name="Wu F."/>
            <person name="Chen Y."/>
            <person name="Wang J."/>
            <person name="Peng C."/>
            <person name="Meng J."/>
            <person name="Yang L."/>
            <person name="Liu J."/>
            <person name="Wen B."/>
            <person name="Zhang N."/>
            <person name="Huang Z."/>
            <person name="Zhu Q."/>
            <person name="Feng Y."/>
            <person name="Mount A."/>
            <person name="Hedgecock D."/>
            <person name="Xu Z."/>
            <person name="Liu Y."/>
            <person name="Domazet-Loso T."/>
            <person name="Du Y."/>
            <person name="Sun X."/>
            <person name="Zhang S."/>
            <person name="Liu B."/>
            <person name="Cheng P."/>
            <person name="Jiang X."/>
            <person name="Li J."/>
            <person name="Fan D."/>
            <person name="Wang W."/>
            <person name="Fu W."/>
            <person name="Wang T."/>
            <person name="Wang B."/>
            <person name="Zhang J."/>
            <person name="Peng Z."/>
            <person name="Li Y."/>
            <person name="Li N."/>
            <person name="Wang J."/>
            <person name="Chen M."/>
            <person name="He Y."/>
            <person name="Tan F."/>
            <person name="Song X."/>
            <person name="Zheng Q."/>
            <person name="Huang R."/>
            <person name="Yang H."/>
            <person name="Du X."/>
            <person name="Chen L."/>
            <person name="Yang M."/>
            <person name="Gaffney P.M."/>
            <person name="Wang S."/>
            <person name="Luo L."/>
            <person name="She Z."/>
            <person name="Ming Y."/>
            <person name="Huang W."/>
            <person name="Zhang S."/>
            <person name="Huang B."/>
            <person name="Zhang Y."/>
            <person name="Qu T."/>
            <person name="Ni P."/>
            <person name="Miao G."/>
            <person name="Wang J."/>
            <person name="Wang Q."/>
            <person name="Steinberg C.E."/>
            <person name="Wang H."/>
            <person name="Li N."/>
            <person name="Qian L."/>
            <person name="Zhang G."/>
            <person name="Li Y."/>
            <person name="Yang H."/>
            <person name="Liu X."/>
            <person name="Wang J."/>
            <person name="Yin Y."/>
            <person name="Wang J."/>
        </authorList>
    </citation>
    <scope>NUCLEOTIDE SEQUENCE [LARGE SCALE GENOMIC DNA]</scope>
    <source>
        <strain evidence="6">05x7-T-G4-1.051#20</strain>
    </source>
</reference>
<dbReference type="InterPro" id="IPR007311">
    <property type="entry name" value="ST7"/>
</dbReference>
<name>K1QNC7_MAGGI</name>
<evidence type="ECO:0000256" key="1">
    <source>
        <dbReference type="ARBA" id="ARBA00004141"/>
    </source>
</evidence>
<keyword evidence="4" id="KW-1133">Transmembrane helix</keyword>
<dbReference type="HOGENOM" id="CLU_207391_0_0_1"/>
<keyword evidence="5" id="KW-0472">Membrane</keyword>
<gene>
    <name evidence="6" type="ORF">CGI_10012719</name>
</gene>
<evidence type="ECO:0000256" key="2">
    <source>
        <dbReference type="ARBA" id="ARBA00009751"/>
    </source>
</evidence>
<dbReference type="Pfam" id="PF04184">
    <property type="entry name" value="ST7"/>
    <property type="match status" value="1"/>
</dbReference>
<proteinExistence type="inferred from homology"/>
<dbReference type="EMBL" id="JH817549">
    <property type="protein sequence ID" value="EKC32539.1"/>
    <property type="molecule type" value="Genomic_DNA"/>
</dbReference>
<evidence type="ECO:0000256" key="3">
    <source>
        <dbReference type="ARBA" id="ARBA00022692"/>
    </source>
</evidence>
<keyword evidence="3" id="KW-0812">Transmembrane</keyword>
<evidence type="ECO:0000256" key="5">
    <source>
        <dbReference type="ARBA" id="ARBA00023136"/>
    </source>
</evidence>